<feature type="compositionally biased region" description="Basic and acidic residues" evidence="1">
    <location>
        <begin position="375"/>
        <end position="385"/>
    </location>
</feature>
<feature type="compositionally biased region" description="Polar residues" evidence="1">
    <location>
        <begin position="386"/>
        <end position="404"/>
    </location>
</feature>
<accession>A0AAN8GJF0</accession>
<feature type="region of interest" description="Disordered" evidence="1">
    <location>
        <begin position="531"/>
        <end position="561"/>
    </location>
</feature>
<feature type="compositionally biased region" description="Polar residues" evidence="1">
    <location>
        <begin position="335"/>
        <end position="345"/>
    </location>
</feature>
<dbReference type="PANTHER" id="PTHR15742:SF5">
    <property type="entry name" value="GIRDIN"/>
    <property type="match status" value="1"/>
</dbReference>
<feature type="compositionally biased region" description="Low complexity" evidence="1">
    <location>
        <begin position="142"/>
        <end position="153"/>
    </location>
</feature>
<evidence type="ECO:0000313" key="2">
    <source>
        <dbReference type="EMBL" id="KAK6168104.1"/>
    </source>
</evidence>
<feature type="compositionally biased region" description="Polar residues" evidence="1">
    <location>
        <begin position="411"/>
        <end position="431"/>
    </location>
</feature>
<feature type="compositionally biased region" description="Polar residues" evidence="1">
    <location>
        <begin position="76"/>
        <end position="100"/>
    </location>
</feature>
<gene>
    <name evidence="2" type="ORF">SNE40_021997</name>
</gene>
<name>A0AAN8GJF0_PATCE</name>
<dbReference type="PANTHER" id="PTHR15742">
    <property type="entry name" value="GIRDIN"/>
    <property type="match status" value="1"/>
</dbReference>
<organism evidence="2 3">
    <name type="scientific">Patella caerulea</name>
    <name type="common">Rayed Mediterranean limpet</name>
    <dbReference type="NCBI Taxonomy" id="87958"/>
    <lineage>
        <taxon>Eukaryota</taxon>
        <taxon>Metazoa</taxon>
        <taxon>Spiralia</taxon>
        <taxon>Lophotrochozoa</taxon>
        <taxon>Mollusca</taxon>
        <taxon>Gastropoda</taxon>
        <taxon>Patellogastropoda</taxon>
        <taxon>Patelloidea</taxon>
        <taxon>Patellidae</taxon>
        <taxon>Patella</taxon>
    </lineage>
</organism>
<dbReference type="EMBL" id="JAZGQO010000018">
    <property type="protein sequence ID" value="KAK6168104.1"/>
    <property type="molecule type" value="Genomic_DNA"/>
</dbReference>
<evidence type="ECO:0000256" key="1">
    <source>
        <dbReference type="SAM" id="MobiDB-lite"/>
    </source>
</evidence>
<feature type="compositionally biased region" description="Basic and acidic residues" evidence="1">
    <location>
        <begin position="290"/>
        <end position="316"/>
    </location>
</feature>
<dbReference type="Proteomes" id="UP001347796">
    <property type="component" value="Unassembled WGS sequence"/>
</dbReference>
<sequence length="740" mass="81355">MSSEPSAKTEVCGAFQAQAWRKTLCVNCFHTLDEHGGTGGTPAVTTDSKTTKPTEGKSSPKTQSKIQPRTPESPGTPKTGTKSPLAQATTGKSSPLSNVKNGDKPAVKAATQDVSKTAKVDAKKQPPSVAAKHPPEPPGRKTTPSHTQQTTPPDGGKSPAAVTKVANFGKVATGVGDPLRKQNGADGKTKTTPGIGKSDTSITTSDKVSPVLSNKSQKPAPDDHKSSSKQQFTGPVDKKPALNLDKSTKPSRAEDKQKQPEDETKSKPSKIFGLMKSFGSADDTSSDVRGSVKDKARSEKNETKPETDVSKFHFKDSQISPKGSSSEQKQSSNSIKPSAITSNTPPLARANVLTDTSKGKQAEVTSRGKQGLGDGSKDRQEKSSNHLDSVTTRGGKDTAQTVDSSKGKTFAPSSLNSASKGKDSNVSTKDTIFSKHSDSSTKSSEVSSHKSDELLKSKELELAKLTTKLKEMEEKCRKLTEDNAALKKMAYDSKKSDVEKSLSSCKSQLATMEAKCAKLQGDNQELQNKLKMKEVQSNKDKPDSKAVSQLERDLETSDAECQELKSENLELRKELSNLKVEMEEMYDTFKENEMDEFRELQKELDLASKNCRILQFKLRKSERRNEQIEADKHGYEDKLRSLQSQFTSDDARDHIRALEEDLKMAKEVSVRLNDEIDMMEDKKCKVEDENRQLTEILEQADKKQFRMEMDIDRLKDQIADLKQKVPRSQTEQDTRDRRTY</sequence>
<feature type="compositionally biased region" description="Basic and acidic residues" evidence="1">
    <location>
        <begin position="531"/>
        <end position="555"/>
    </location>
</feature>
<feature type="region of interest" description="Disordered" evidence="1">
    <location>
        <begin position="31"/>
        <end position="459"/>
    </location>
</feature>
<evidence type="ECO:0000313" key="3">
    <source>
        <dbReference type="Proteomes" id="UP001347796"/>
    </source>
</evidence>
<dbReference type="InterPro" id="IPR049885">
    <property type="entry name" value="MTCL1-3"/>
</dbReference>
<reference evidence="2 3" key="1">
    <citation type="submission" date="2024-01" db="EMBL/GenBank/DDBJ databases">
        <title>The genome of the rayed Mediterranean limpet Patella caerulea (Linnaeus, 1758).</title>
        <authorList>
            <person name="Anh-Thu Weber A."/>
            <person name="Halstead-Nussloch G."/>
        </authorList>
    </citation>
    <scope>NUCLEOTIDE SEQUENCE [LARGE SCALE GENOMIC DNA]</scope>
    <source>
        <strain evidence="2">AATW-2023a</strain>
        <tissue evidence="2">Whole specimen</tissue>
    </source>
</reference>
<feature type="region of interest" description="Disordered" evidence="1">
    <location>
        <begin position="719"/>
        <end position="740"/>
    </location>
</feature>
<proteinExistence type="predicted"/>
<protein>
    <submittedName>
        <fullName evidence="2">Uncharacterized protein</fullName>
    </submittedName>
</protein>
<feature type="compositionally biased region" description="Basic and acidic residues" evidence="1">
    <location>
        <begin position="236"/>
        <end position="266"/>
    </location>
</feature>
<feature type="compositionally biased region" description="Basic and acidic residues" evidence="1">
    <location>
        <begin position="447"/>
        <end position="459"/>
    </location>
</feature>
<dbReference type="AlphaFoldDB" id="A0AAN8GJF0"/>
<feature type="compositionally biased region" description="Polar residues" evidence="1">
    <location>
        <begin position="56"/>
        <end position="67"/>
    </location>
</feature>
<comment type="caution">
    <text evidence="2">The sequence shown here is derived from an EMBL/GenBank/DDBJ whole genome shotgun (WGS) entry which is preliminary data.</text>
</comment>
<feature type="compositionally biased region" description="Low complexity" evidence="1">
    <location>
        <begin position="320"/>
        <end position="334"/>
    </location>
</feature>
<keyword evidence="3" id="KW-1185">Reference proteome</keyword>
<feature type="compositionally biased region" description="Basic and acidic residues" evidence="1">
    <location>
        <begin position="730"/>
        <end position="740"/>
    </location>
</feature>
<feature type="compositionally biased region" description="Polar residues" evidence="1">
    <location>
        <begin position="198"/>
        <end position="217"/>
    </location>
</feature>